<dbReference type="Proteomes" id="UP000022611">
    <property type="component" value="Unassembled WGS sequence"/>
</dbReference>
<proteinExistence type="predicted"/>
<dbReference type="RefSeq" id="WP_024265238.1">
    <property type="nucleotide sequence ID" value="NZ_AFOY02000030.1"/>
</dbReference>
<gene>
    <name evidence="1" type="ORF">HK44_029695</name>
</gene>
<geneLocation type="plasmid" evidence="1">
    <name>unnamed2</name>
</geneLocation>
<evidence type="ECO:0000313" key="2">
    <source>
        <dbReference type="Proteomes" id="UP000022611"/>
    </source>
</evidence>
<dbReference type="HOGENOM" id="CLU_137365_4_0_6"/>
<keyword evidence="1" id="KW-0614">Plasmid</keyword>
<dbReference type="OrthoDB" id="9798416at2"/>
<dbReference type="AlphaFoldDB" id="A0A010RDG9"/>
<sequence length="96" mass="9959">MQKKPSIYDPGAALTNPETRAVFIADALATGHAAHIVASIGVAISAFGAAKMASLTGITVADLEQLFGTHGDPDLYRLMKVLHVLGVSLSVTARTQ</sequence>
<name>A0A010RDG9_PSEFL</name>
<dbReference type="Pfam" id="PF21716">
    <property type="entry name" value="dnstrm_HI1420"/>
    <property type="match status" value="1"/>
</dbReference>
<reference evidence="1 2" key="1">
    <citation type="journal article" date="2011" name="J. Bacteriol.">
        <title>Draft genome sequence of the polycyclic aromatic hydrocarbon-degrading, genetically engineered bioluminescent bioreporter Pseudomonas fluorescens HK44.</title>
        <authorList>
            <person name="Chauhan A."/>
            <person name="Layton A.C."/>
            <person name="Williams D.E."/>
            <person name="Smartt A.E."/>
            <person name="Ripp S."/>
            <person name="Karpinets T.V."/>
            <person name="Brown S.D."/>
            <person name="Sayler G.S."/>
        </authorList>
    </citation>
    <scope>NUCLEOTIDE SEQUENCE [LARGE SCALE GENOMIC DNA]</scope>
    <source>
        <strain evidence="1 2">HK44</strain>
        <plasmid evidence="1">unnamed2</plasmid>
    </source>
</reference>
<dbReference type="PATRIC" id="fig|1042209.11.peg.202"/>
<dbReference type="InterPro" id="IPR014057">
    <property type="entry name" value="HI1420"/>
</dbReference>
<evidence type="ECO:0000313" key="1">
    <source>
        <dbReference type="EMBL" id="EXF90946.1"/>
    </source>
</evidence>
<organism evidence="1 2">
    <name type="scientific">Pseudomonas fluorescens HK44</name>
    <dbReference type="NCBI Taxonomy" id="1042209"/>
    <lineage>
        <taxon>Bacteria</taxon>
        <taxon>Pseudomonadati</taxon>
        <taxon>Pseudomonadota</taxon>
        <taxon>Gammaproteobacteria</taxon>
        <taxon>Pseudomonadales</taxon>
        <taxon>Pseudomonadaceae</taxon>
        <taxon>Pseudomonas</taxon>
    </lineage>
</organism>
<protein>
    <submittedName>
        <fullName evidence="1">Uncharacterized protein</fullName>
    </submittedName>
</protein>
<accession>A0A010RDG9</accession>
<dbReference type="EMBL" id="AFOY02000030">
    <property type="protein sequence ID" value="EXF90946.1"/>
    <property type="molecule type" value="Genomic_DNA"/>
</dbReference>
<comment type="caution">
    <text evidence="1">The sequence shown here is derived from an EMBL/GenBank/DDBJ whole genome shotgun (WGS) entry which is preliminary data.</text>
</comment>